<evidence type="ECO:0000256" key="1">
    <source>
        <dbReference type="ARBA" id="ARBA00001946"/>
    </source>
</evidence>
<keyword evidence="6" id="KW-1185">Reference proteome</keyword>
<dbReference type="Gene3D" id="3.90.850.10">
    <property type="entry name" value="Fumarylacetoacetase-like, C-terminal domain"/>
    <property type="match status" value="1"/>
</dbReference>
<dbReference type="SUPFAM" id="SSF56529">
    <property type="entry name" value="FAH"/>
    <property type="match status" value="1"/>
</dbReference>
<evidence type="ECO:0000313" key="6">
    <source>
        <dbReference type="Proteomes" id="UP000674425"/>
    </source>
</evidence>
<dbReference type="EMBL" id="CAJNAU010000001">
    <property type="protein sequence ID" value="CAE6690695.1"/>
    <property type="molecule type" value="Genomic_DNA"/>
</dbReference>
<dbReference type="Pfam" id="PF01557">
    <property type="entry name" value="FAA_hydrolase"/>
    <property type="match status" value="1"/>
</dbReference>
<gene>
    <name evidence="5" type="ORF">R69658_00023</name>
</gene>
<accession>A0ABM8QD52</accession>
<dbReference type="Proteomes" id="UP000674425">
    <property type="component" value="Unassembled WGS sequence"/>
</dbReference>
<evidence type="ECO:0000313" key="5">
    <source>
        <dbReference type="EMBL" id="CAE6690695.1"/>
    </source>
</evidence>
<comment type="caution">
    <text evidence="5">The sequence shown here is derived from an EMBL/GenBank/DDBJ whole genome shotgun (WGS) entry which is preliminary data.</text>
</comment>
<dbReference type="InterPro" id="IPR036663">
    <property type="entry name" value="Fumarylacetoacetase_C_sf"/>
</dbReference>
<name>A0ABM8QD52_9BURK</name>
<keyword evidence="3" id="KW-0479">Metal-binding</keyword>
<comment type="cofactor">
    <cofactor evidence="1">
        <name>Mg(2+)</name>
        <dbReference type="ChEBI" id="CHEBI:18420"/>
    </cofactor>
</comment>
<proteinExistence type="inferred from homology"/>
<evidence type="ECO:0000259" key="4">
    <source>
        <dbReference type="Pfam" id="PF01557"/>
    </source>
</evidence>
<sequence>MKLASFRTFGYDSYGVVTENGIVDAAPAAHELGATLREALERGSLGALAEYAASATDRLAWTNVELLPVIPDPQKILCVGINYLSHVKETGREVPDKPMLFVRFAQSQTAHEGPMVRPLASERLDFEGELAVVIGKHGRHIKAADAFDMIAGYSCYNDGSIRDWQRHTSQFTPGKNFPCTGGFGPWLVTADEVGDPSRLSLTTRLNGEVMQQATTDDLIFPVPQLIEYCSTFCALSPGDVIITGTTGGVGAYRNPPLWMKARDVVEVEISRIGTLRNIVVDELVSGNVRDADVARESLEQGRA</sequence>
<dbReference type="PANTHER" id="PTHR42796:SF4">
    <property type="entry name" value="FUMARYLACETOACETATE HYDROLASE DOMAIN-CONTAINING PROTEIN 2A"/>
    <property type="match status" value="1"/>
</dbReference>
<dbReference type="RefSeq" id="WP_200617666.1">
    <property type="nucleotide sequence ID" value="NZ_CAJNAU010000001.1"/>
</dbReference>
<dbReference type="PANTHER" id="PTHR42796">
    <property type="entry name" value="FUMARYLACETOACETATE HYDROLASE DOMAIN-CONTAINING PROTEIN 2A-RELATED"/>
    <property type="match status" value="1"/>
</dbReference>
<dbReference type="InterPro" id="IPR011234">
    <property type="entry name" value="Fumarylacetoacetase-like_C"/>
</dbReference>
<organism evidence="5 6">
    <name type="scientific">Paraburkholderia aspalathi</name>
    <dbReference type="NCBI Taxonomy" id="1324617"/>
    <lineage>
        <taxon>Bacteria</taxon>
        <taxon>Pseudomonadati</taxon>
        <taxon>Pseudomonadota</taxon>
        <taxon>Betaproteobacteria</taxon>
        <taxon>Burkholderiales</taxon>
        <taxon>Burkholderiaceae</taxon>
        <taxon>Paraburkholderia</taxon>
    </lineage>
</organism>
<evidence type="ECO:0000256" key="2">
    <source>
        <dbReference type="ARBA" id="ARBA00010211"/>
    </source>
</evidence>
<comment type="similarity">
    <text evidence="2">Belongs to the FAH family.</text>
</comment>
<evidence type="ECO:0000256" key="3">
    <source>
        <dbReference type="ARBA" id="ARBA00022723"/>
    </source>
</evidence>
<reference evidence="5 6" key="1">
    <citation type="submission" date="2021-02" db="EMBL/GenBank/DDBJ databases">
        <authorList>
            <person name="Vanwijnsberghe S."/>
        </authorList>
    </citation>
    <scope>NUCLEOTIDE SEQUENCE [LARGE SCALE GENOMIC DNA]</scope>
    <source>
        <strain evidence="5 6">R-69658</strain>
    </source>
</reference>
<protein>
    <recommendedName>
        <fullName evidence="4">Fumarylacetoacetase-like C-terminal domain-containing protein</fullName>
    </recommendedName>
</protein>
<dbReference type="InterPro" id="IPR051121">
    <property type="entry name" value="FAH"/>
</dbReference>
<feature type="domain" description="Fumarylacetoacetase-like C-terminal" evidence="4">
    <location>
        <begin position="75"/>
        <end position="280"/>
    </location>
</feature>